<evidence type="ECO:0000313" key="8">
    <source>
        <dbReference type="Proteomes" id="UP000727407"/>
    </source>
</evidence>
<organism evidence="7 8">
    <name type="scientific">Clarias magur</name>
    <name type="common">Asian catfish</name>
    <name type="synonym">Macropteronotus magur</name>
    <dbReference type="NCBI Taxonomy" id="1594786"/>
    <lineage>
        <taxon>Eukaryota</taxon>
        <taxon>Metazoa</taxon>
        <taxon>Chordata</taxon>
        <taxon>Craniata</taxon>
        <taxon>Vertebrata</taxon>
        <taxon>Euteleostomi</taxon>
        <taxon>Actinopterygii</taxon>
        <taxon>Neopterygii</taxon>
        <taxon>Teleostei</taxon>
        <taxon>Ostariophysi</taxon>
        <taxon>Siluriformes</taxon>
        <taxon>Clariidae</taxon>
        <taxon>Clarias</taxon>
    </lineage>
</organism>
<evidence type="ECO:0000256" key="4">
    <source>
        <dbReference type="ARBA" id="ARBA00022989"/>
    </source>
</evidence>
<comment type="similarity">
    <text evidence="2">Belongs to the NIPA family.</text>
</comment>
<feature type="transmembrane region" description="Helical" evidence="6">
    <location>
        <begin position="273"/>
        <end position="293"/>
    </location>
</feature>
<feature type="transmembrane region" description="Helical" evidence="6">
    <location>
        <begin position="32"/>
        <end position="53"/>
    </location>
</feature>
<reference evidence="7" key="1">
    <citation type="submission" date="2020-07" db="EMBL/GenBank/DDBJ databases">
        <title>Clarias magur genome sequencing, assembly and annotation.</title>
        <authorList>
            <person name="Kushwaha B."/>
            <person name="Kumar R."/>
            <person name="Das P."/>
            <person name="Joshi C.G."/>
            <person name="Kumar D."/>
            <person name="Nagpure N.S."/>
            <person name="Pandey M."/>
            <person name="Agarwal S."/>
            <person name="Srivastava S."/>
            <person name="Singh M."/>
            <person name="Sahoo L."/>
            <person name="Jayasankar P."/>
            <person name="Meher P.K."/>
            <person name="Koringa P.G."/>
            <person name="Iquebal M.A."/>
            <person name="Das S.P."/>
            <person name="Bit A."/>
            <person name="Patnaik S."/>
            <person name="Patel N."/>
            <person name="Shah T.M."/>
            <person name="Hinsu A."/>
            <person name="Jena J.K."/>
        </authorList>
    </citation>
    <scope>NUCLEOTIDE SEQUENCE</scope>
    <source>
        <strain evidence="7">CIFAMagur01</strain>
        <tissue evidence="7">Testis</tissue>
    </source>
</reference>
<evidence type="ECO:0000256" key="6">
    <source>
        <dbReference type="SAM" id="Phobius"/>
    </source>
</evidence>
<comment type="subcellular location">
    <subcellularLocation>
        <location evidence="1">Membrane</location>
        <topology evidence="1">Multi-pass membrane protein</topology>
    </subcellularLocation>
</comment>
<dbReference type="Proteomes" id="UP000727407">
    <property type="component" value="Unassembled WGS sequence"/>
</dbReference>
<keyword evidence="4 6" id="KW-1133">Transmembrane helix</keyword>
<feature type="non-terminal residue" evidence="7">
    <location>
        <position position="483"/>
    </location>
</feature>
<dbReference type="GO" id="GO:0016020">
    <property type="term" value="C:membrane"/>
    <property type="evidence" value="ECO:0007669"/>
    <property type="project" value="UniProtKB-SubCell"/>
</dbReference>
<feature type="transmembrane region" description="Helical" evidence="6">
    <location>
        <begin position="239"/>
        <end position="261"/>
    </location>
</feature>
<evidence type="ECO:0000313" key="7">
    <source>
        <dbReference type="EMBL" id="KAF5893049.1"/>
    </source>
</evidence>
<protein>
    <submittedName>
        <fullName evidence="7">NIPA-like protein 2</fullName>
    </submittedName>
</protein>
<keyword evidence="5 6" id="KW-0472">Membrane</keyword>
<feature type="non-terminal residue" evidence="7">
    <location>
        <position position="1"/>
    </location>
</feature>
<dbReference type="EMBL" id="QNUK01000457">
    <property type="protein sequence ID" value="KAF5893049.1"/>
    <property type="molecule type" value="Genomic_DNA"/>
</dbReference>
<dbReference type="Pfam" id="PF05653">
    <property type="entry name" value="Mg_trans_NIPA"/>
    <property type="match status" value="3"/>
</dbReference>
<dbReference type="AlphaFoldDB" id="A0A8J4U910"/>
<evidence type="ECO:0000256" key="3">
    <source>
        <dbReference type="ARBA" id="ARBA00022692"/>
    </source>
</evidence>
<feature type="transmembrane region" description="Helical" evidence="6">
    <location>
        <begin position="59"/>
        <end position="78"/>
    </location>
</feature>
<comment type="caution">
    <text evidence="7">The sequence shown here is derived from an EMBL/GenBank/DDBJ whole genome shotgun (WGS) entry which is preliminary data.</text>
</comment>
<keyword evidence="8" id="KW-1185">Reference proteome</keyword>
<sequence>SYLSDYVWWTGTLTMIVGQVGNFLAHNAAPAVLVTPLGALGVLFGAVLASWLLQEQLELLGKLGCVLCCCGSVVLIVHSPTSDGVASRAEFQQRLLDPGIDSALPFHCRSVTLSVRSVTLSVRSVTLSVRSVTLSVRSVTPCVHFGTLNVHSVTLLLTLLPSVLHFRLYVSVFLSYITLVVLLLVLLIGWLSPAYGNSNIMVYVGICSLFGSFTVPSCKGLGLAAKEAFGGDPSPDNGALFLFLCLLGILLVSILTQFTFINRALENFSSNMFEAVYYVTFTSSVILATAILFKEWEELGVQDCLGVVSGFGCSGGGGRFLCSLLNVTDHHVFTMGQERGRFDFYIGLALAISSSLFIGGSFILKKKGLLRLARKGSMRAGQGGHAYLKEWLWWAGLLSMGAGEAANFAAYAFAPATLVTPLGALSVLVSAVLSSYFLTERLNLHGKLGCLLSVLGSTTMVIHAPQEEEIDTLTDMAKKLMDP</sequence>
<feature type="transmembrane region" description="Helical" evidence="6">
    <location>
        <begin position="168"/>
        <end position="191"/>
    </location>
</feature>
<accession>A0A8J4U910</accession>
<feature type="transmembrane region" description="Helical" evidence="6">
    <location>
        <begin position="344"/>
        <end position="364"/>
    </location>
</feature>
<feature type="transmembrane region" description="Helical" evidence="6">
    <location>
        <begin position="419"/>
        <end position="438"/>
    </location>
</feature>
<dbReference type="PANTHER" id="PTHR12570">
    <property type="match status" value="1"/>
</dbReference>
<dbReference type="SUPFAM" id="SSF103481">
    <property type="entry name" value="Multidrug resistance efflux transporter EmrE"/>
    <property type="match status" value="2"/>
</dbReference>
<name>A0A8J4U910_CLAMG</name>
<feature type="transmembrane region" description="Helical" evidence="6">
    <location>
        <begin position="391"/>
        <end position="413"/>
    </location>
</feature>
<dbReference type="InterPro" id="IPR008521">
    <property type="entry name" value="Mg_trans_NIPA"/>
</dbReference>
<evidence type="ECO:0000256" key="2">
    <source>
        <dbReference type="ARBA" id="ARBA00007230"/>
    </source>
</evidence>
<keyword evidence="3 6" id="KW-0812">Transmembrane</keyword>
<dbReference type="OrthoDB" id="6428174at2759"/>
<dbReference type="PANTHER" id="PTHR12570:SF17">
    <property type="entry name" value="MAGNESIUM TRANSPORTER NIPA1"/>
    <property type="match status" value="1"/>
</dbReference>
<evidence type="ECO:0000256" key="1">
    <source>
        <dbReference type="ARBA" id="ARBA00004141"/>
    </source>
</evidence>
<gene>
    <name evidence="7" type="primary">nipal2</name>
    <name evidence="7" type="ORF">DAT39_017251</name>
</gene>
<proteinExistence type="inferred from homology"/>
<dbReference type="GO" id="GO:0015095">
    <property type="term" value="F:magnesium ion transmembrane transporter activity"/>
    <property type="evidence" value="ECO:0007669"/>
    <property type="project" value="InterPro"/>
</dbReference>
<evidence type="ECO:0000256" key="5">
    <source>
        <dbReference type="ARBA" id="ARBA00023136"/>
    </source>
</evidence>
<dbReference type="InterPro" id="IPR037185">
    <property type="entry name" value="EmrE-like"/>
</dbReference>